<comment type="caution">
    <text evidence="2">The sequence shown here is derived from an EMBL/GenBank/DDBJ whole genome shotgun (WGS) entry which is preliminary data.</text>
</comment>
<dbReference type="AlphaFoldDB" id="Q0FU15"/>
<proteinExistence type="predicted"/>
<feature type="domain" description="Transposase IS66 C-terminal" evidence="1">
    <location>
        <begin position="4"/>
        <end position="27"/>
    </location>
</feature>
<gene>
    <name evidence="2" type="ORF">R2601_19644</name>
</gene>
<name>Q0FU15_SALBH</name>
<dbReference type="Pfam" id="PF13817">
    <property type="entry name" value="DDE_Tnp_IS66_C"/>
    <property type="match status" value="1"/>
</dbReference>
<dbReference type="EMBL" id="AATQ01000005">
    <property type="protein sequence ID" value="EAU47584.1"/>
    <property type="molecule type" value="Genomic_DNA"/>
</dbReference>
<dbReference type="InterPro" id="IPR039552">
    <property type="entry name" value="IS66_C"/>
</dbReference>
<dbReference type="Proteomes" id="UP000006230">
    <property type="component" value="Unassembled WGS sequence"/>
</dbReference>
<reference evidence="2 3" key="1">
    <citation type="journal article" date="2010" name="J. Bacteriol.">
        <title>Genome sequences of Pelagibaca bermudensis HTCC2601T and Maritimibacter alkaliphilus HTCC2654T, the type strains of two marine Roseobacter genera.</title>
        <authorList>
            <person name="Thrash J.C."/>
            <person name="Cho J.C."/>
            <person name="Ferriera S."/>
            <person name="Johnson J."/>
            <person name="Vergin K.L."/>
            <person name="Giovannoni S.J."/>
        </authorList>
    </citation>
    <scope>NUCLEOTIDE SEQUENCE [LARGE SCALE GENOMIC DNA]</scope>
    <source>
        <strain evidence="3">DSM 26914 / JCM 13377 / KCTC 12554 / HTCC2601</strain>
    </source>
</reference>
<accession>Q0FU15</accession>
<organism evidence="2 3">
    <name type="scientific">Salipiger bermudensis (strain DSM 26914 / JCM 13377 / KCTC 12554 / HTCC2601)</name>
    <name type="common">Pelagibaca bermudensis</name>
    <dbReference type="NCBI Taxonomy" id="314265"/>
    <lineage>
        <taxon>Bacteria</taxon>
        <taxon>Pseudomonadati</taxon>
        <taxon>Pseudomonadota</taxon>
        <taxon>Alphaproteobacteria</taxon>
        <taxon>Rhodobacterales</taxon>
        <taxon>Roseobacteraceae</taxon>
        <taxon>Salipiger</taxon>
    </lineage>
</organism>
<dbReference type="HOGENOM" id="CLU_023034_8_2_5"/>
<evidence type="ECO:0000313" key="2">
    <source>
        <dbReference type="EMBL" id="EAU47584.1"/>
    </source>
</evidence>
<keyword evidence="3" id="KW-1185">Reference proteome</keyword>
<sequence length="37" mass="4001">MGGYLAETLRALLDGHPKSRIDELMPWNFAPASSLAA</sequence>
<evidence type="ECO:0000313" key="3">
    <source>
        <dbReference type="Proteomes" id="UP000006230"/>
    </source>
</evidence>
<evidence type="ECO:0000259" key="1">
    <source>
        <dbReference type="Pfam" id="PF13817"/>
    </source>
</evidence>
<protein>
    <recommendedName>
        <fullName evidence="1">Transposase IS66 C-terminal domain-containing protein</fullName>
    </recommendedName>
</protein>